<dbReference type="Gene3D" id="3.30.450.20">
    <property type="entry name" value="PAS domain"/>
    <property type="match status" value="2"/>
</dbReference>
<dbReference type="PANTHER" id="PTHR43304:SF1">
    <property type="entry name" value="PAC DOMAIN-CONTAINING PROTEIN"/>
    <property type="match status" value="1"/>
</dbReference>
<gene>
    <name evidence="9" type="ORF">DESAM_21279</name>
</gene>
<feature type="domain" description="PAS" evidence="7">
    <location>
        <begin position="256"/>
        <end position="329"/>
    </location>
</feature>
<evidence type="ECO:0000256" key="4">
    <source>
        <dbReference type="ARBA" id="ARBA00022679"/>
    </source>
</evidence>
<dbReference type="InterPro" id="IPR000700">
    <property type="entry name" value="PAS-assoc_C"/>
</dbReference>
<evidence type="ECO:0000259" key="6">
    <source>
        <dbReference type="PROSITE" id="PS50109"/>
    </source>
</evidence>
<feature type="domain" description="PAS" evidence="7">
    <location>
        <begin position="126"/>
        <end position="201"/>
    </location>
</feature>
<keyword evidence="4" id="KW-0808">Transferase</keyword>
<evidence type="ECO:0000259" key="7">
    <source>
        <dbReference type="PROSITE" id="PS50112"/>
    </source>
</evidence>
<evidence type="ECO:0000313" key="9">
    <source>
        <dbReference type="EMBL" id="CCO23560.1"/>
    </source>
</evidence>
<feature type="domain" description="Histidine kinase" evidence="6">
    <location>
        <begin position="397"/>
        <end position="643"/>
    </location>
</feature>
<dbReference type="CDD" id="cd00082">
    <property type="entry name" value="HisKA"/>
    <property type="match status" value="1"/>
</dbReference>
<dbReference type="RefSeq" id="WP_015336164.1">
    <property type="nucleotide sequence ID" value="NC_020055.1"/>
</dbReference>
<accession>L0RBK1</accession>
<evidence type="ECO:0000259" key="8">
    <source>
        <dbReference type="PROSITE" id="PS50113"/>
    </source>
</evidence>
<dbReference type="PROSITE" id="PS50109">
    <property type="entry name" value="HIS_KIN"/>
    <property type="match status" value="1"/>
</dbReference>
<dbReference type="InterPro" id="IPR004358">
    <property type="entry name" value="Sig_transdc_His_kin-like_C"/>
</dbReference>
<dbReference type="SMART" id="SM00091">
    <property type="entry name" value="PAS"/>
    <property type="match status" value="2"/>
</dbReference>
<dbReference type="SMART" id="SM00387">
    <property type="entry name" value="HATPase_c"/>
    <property type="match status" value="1"/>
</dbReference>
<name>L0RBK1_9BACT</name>
<dbReference type="InterPro" id="IPR013655">
    <property type="entry name" value="PAS_fold_3"/>
</dbReference>
<dbReference type="NCBIfam" id="TIGR00229">
    <property type="entry name" value="sensory_box"/>
    <property type="match status" value="2"/>
</dbReference>
<dbReference type="InterPro" id="IPR000014">
    <property type="entry name" value="PAS"/>
</dbReference>
<protein>
    <recommendedName>
        <fullName evidence="2">histidine kinase</fullName>
        <ecNumber evidence="2">2.7.13.3</ecNumber>
    </recommendedName>
</protein>
<sequence length="658" mass="73835">MAVFERNVLQAIEFMSQRCLGMVVVLDEGKRVVFVGGEDARTISRLVTAGEYFPDSDLGGRNGFEEFVNAVIHSDTPFFKSYKSETDGAGEITWQGNYLDESGLVVLKGTLSASGSESELRVLRDKERILSTLLSNLPGMVYRCQNDVEWTMVFVSEGCFDLTGYDASSLLNNREVSFADLILPEYKAHVWECVQEAVQDGEPFEIIYKIQTFSGEKKWVWEKGTGIIEEDELVALEGFITDVTPLIVTEQALHQSEERFRLMAEKTGQMVYDLDLKTNEIYWSGAVMEIAGCSEEEFQSVDLDGWGERIHPDDRARVLATLDSCMQEARSFLSVYRFRRKDGSYLYVEDEGDFLLDASGKPVRMVGAVKNYSDKMKVQELMIQSEKMTTVASLSAGMAHEINNPLGIISQSAQNIERRLSPGFDKNVDVAQSVGVSLDAVKRYLDERKITIMLEAIKDASSRAARIIINMLNFSRKSEEKKDFCSLNDIVDRVLEMAETDFSSEKEYDFKKIKIIRECQPDLPDVLCFQGELEQVLFNLVRNAAQAMSADENQQKDPEITIRIKCNDAYVIMEVEDNGPGMDSYTRKKVFEPFFTTKSQGVGSGLGLSIVYFIVTRNHGGSITLESEPGKGVKFIISLPRGPVADLYVQGGSCEEQV</sequence>
<dbReference type="SMART" id="SM00086">
    <property type="entry name" value="PAC"/>
    <property type="match status" value="2"/>
</dbReference>
<dbReference type="HOGENOM" id="CLU_425621_0_0_7"/>
<dbReference type="Pfam" id="PF02518">
    <property type="entry name" value="HATPase_c"/>
    <property type="match status" value="1"/>
</dbReference>
<dbReference type="PRINTS" id="PR00344">
    <property type="entry name" value="BCTRLSENSOR"/>
</dbReference>
<evidence type="ECO:0000256" key="1">
    <source>
        <dbReference type="ARBA" id="ARBA00000085"/>
    </source>
</evidence>
<dbReference type="InterPro" id="IPR036097">
    <property type="entry name" value="HisK_dim/P_sf"/>
</dbReference>
<dbReference type="PROSITE" id="PS50112">
    <property type="entry name" value="PAS"/>
    <property type="match status" value="2"/>
</dbReference>
<dbReference type="InterPro" id="IPR001610">
    <property type="entry name" value="PAC"/>
</dbReference>
<dbReference type="AlphaFoldDB" id="L0RBK1"/>
<dbReference type="Gene3D" id="1.10.287.130">
    <property type="match status" value="1"/>
</dbReference>
<keyword evidence="10" id="KW-1185">Reference proteome</keyword>
<proteinExistence type="predicted"/>
<dbReference type="Gene3D" id="3.30.565.10">
    <property type="entry name" value="Histidine kinase-like ATPase, C-terminal domain"/>
    <property type="match status" value="1"/>
</dbReference>
<comment type="catalytic activity">
    <reaction evidence="1">
        <text>ATP + protein L-histidine = ADP + protein N-phospho-L-histidine.</text>
        <dbReference type="EC" id="2.7.13.3"/>
    </reaction>
</comment>
<dbReference type="SUPFAM" id="SSF55785">
    <property type="entry name" value="PYP-like sensor domain (PAS domain)"/>
    <property type="match status" value="2"/>
</dbReference>
<organism evidence="9 10">
    <name type="scientific">Maridesulfovibrio hydrothermalis AM13 = DSM 14728</name>
    <dbReference type="NCBI Taxonomy" id="1121451"/>
    <lineage>
        <taxon>Bacteria</taxon>
        <taxon>Pseudomonadati</taxon>
        <taxon>Thermodesulfobacteriota</taxon>
        <taxon>Desulfovibrionia</taxon>
        <taxon>Desulfovibrionales</taxon>
        <taxon>Desulfovibrionaceae</taxon>
        <taxon>Maridesulfovibrio</taxon>
    </lineage>
</organism>
<dbReference type="GO" id="GO:0000155">
    <property type="term" value="F:phosphorelay sensor kinase activity"/>
    <property type="evidence" value="ECO:0007669"/>
    <property type="project" value="InterPro"/>
</dbReference>
<evidence type="ECO:0000313" key="10">
    <source>
        <dbReference type="Proteomes" id="UP000010808"/>
    </source>
</evidence>
<evidence type="ECO:0000256" key="3">
    <source>
        <dbReference type="ARBA" id="ARBA00022553"/>
    </source>
</evidence>
<dbReference type="InterPro" id="IPR052162">
    <property type="entry name" value="Sensor_kinase/Photoreceptor"/>
</dbReference>
<dbReference type="PATRIC" id="fig|1121451.3.peg.1529"/>
<feature type="domain" description="PAC" evidence="8">
    <location>
        <begin position="332"/>
        <end position="384"/>
    </location>
</feature>
<dbReference type="InterPro" id="IPR003661">
    <property type="entry name" value="HisK_dim/P_dom"/>
</dbReference>
<dbReference type="SUPFAM" id="SSF47384">
    <property type="entry name" value="Homodimeric domain of signal transducing histidine kinase"/>
    <property type="match status" value="1"/>
</dbReference>
<dbReference type="EC" id="2.7.13.3" evidence="2"/>
<keyword evidence="5 9" id="KW-0418">Kinase</keyword>
<dbReference type="Pfam" id="PF08447">
    <property type="entry name" value="PAS_3"/>
    <property type="match status" value="2"/>
</dbReference>
<dbReference type="KEGG" id="dhy:DESAM_21279"/>
<keyword evidence="3" id="KW-0597">Phosphoprotein</keyword>
<dbReference type="InterPro" id="IPR003594">
    <property type="entry name" value="HATPase_dom"/>
</dbReference>
<dbReference type="SMART" id="SM00388">
    <property type="entry name" value="HisKA"/>
    <property type="match status" value="1"/>
</dbReference>
<dbReference type="STRING" id="1121451.DESAM_21279"/>
<dbReference type="CDD" id="cd00130">
    <property type="entry name" value="PAS"/>
    <property type="match status" value="2"/>
</dbReference>
<dbReference type="InterPro" id="IPR035965">
    <property type="entry name" value="PAS-like_dom_sf"/>
</dbReference>
<dbReference type="PROSITE" id="PS50113">
    <property type="entry name" value="PAC"/>
    <property type="match status" value="1"/>
</dbReference>
<dbReference type="PANTHER" id="PTHR43304">
    <property type="entry name" value="PHYTOCHROME-LIKE PROTEIN CPH1"/>
    <property type="match status" value="1"/>
</dbReference>
<dbReference type="EMBL" id="FO203522">
    <property type="protein sequence ID" value="CCO23560.1"/>
    <property type="molecule type" value="Genomic_DNA"/>
</dbReference>
<evidence type="ECO:0000256" key="5">
    <source>
        <dbReference type="ARBA" id="ARBA00022777"/>
    </source>
</evidence>
<dbReference type="InterPro" id="IPR005467">
    <property type="entry name" value="His_kinase_dom"/>
</dbReference>
<evidence type="ECO:0000256" key="2">
    <source>
        <dbReference type="ARBA" id="ARBA00012438"/>
    </source>
</evidence>
<dbReference type="SUPFAM" id="SSF55874">
    <property type="entry name" value="ATPase domain of HSP90 chaperone/DNA topoisomerase II/histidine kinase"/>
    <property type="match status" value="1"/>
</dbReference>
<dbReference type="Proteomes" id="UP000010808">
    <property type="component" value="Chromosome"/>
</dbReference>
<dbReference type="eggNOG" id="COG4191">
    <property type="taxonomic scope" value="Bacteria"/>
</dbReference>
<reference evidence="9 10" key="1">
    <citation type="submission" date="2012-10" db="EMBL/GenBank/DDBJ databases">
        <authorList>
            <person name="Genoscope - CEA"/>
        </authorList>
    </citation>
    <scope>NUCLEOTIDE SEQUENCE [LARGE SCALE GENOMIC DNA]</scope>
    <source>
        <strain evidence="10">AM13 / DSM 14728</strain>
    </source>
</reference>
<dbReference type="InterPro" id="IPR036890">
    <property type="entry name" value="HATPase_C_sf"/>
</dbReference>